<feature type="region of interest" description="Disordered" evidence="1">
    <location>
        <begin position="222"/>
        <end position="245"/>
    </location>
</feature>
<name>A0A6L2JUT5_TANCI</name>
<dbReference type="EMBL" id="BKCJ010001306">
    <property type="protein sequence ID" value="GEU40470.1"/>
    <property type="molecule type" value="Genomic_DNA"/>
</dbReference>
<dbReference type="AlphaFoldDB" id="A0A6L2JUT5"/>
<comment type="caution">
    <text evidence="2">The sequence shown here is derived from an EMBL/GenBank/DDBJ whole genome shotgun (WGS) entry which is preliminary data.</text>
</comment>
<reference evidence="2" key="1">
    <citation type="journal article" date="2019" name="Sci. Rep.">
        <title>Draft genome of Tanacetum cinerariifolium, the natural source of mosquito coil.</title>
        <authorList>
            <person name="Yamashiro T."/>
            <person name="Shiraishi A."/>
            <person name="Satake H."/>
            <person name="Nakayama K."/>
        </authorList>
    </citation>
    <scope>NUCLEOTIDE SEQUENCE</scope>
</reference>
<proteinExistence type="predicted"/>
<feature type="compositionally biased region" description="Basic and acidic residues" evidence="1">
    <location>
        <begin position="223"/>
        <end position="245"/>
    </location>
</feature>
<evidence type="ECO:0000256" key="1">
    <source>
        <dbReference type="SAM" id="MobiDB-lite"/>
    </source>
</evidence>
<gene>
    <name evidence="2" type="ORF">Tci_012448</name>
</gene>
<organism evidence="2">
    <name type="scientific">Tanacetum cinerariifolium</name>
    <name type="common">Dalmatian daisy</name>
    <name type="synonym">Chrysanthemum cinerariifolium</name>
    <dbReference type="NCBI Taxonomy" id="118510"/>
    <lineage>
        <taxon>Eukaryota</taxon>
        <taxon>Viridiplantae</taxon>
        <taxon>Streptophyta</taxon>
        <taxon>Embryophyta</taxon>
        <taxon>Tracheophyta</taxon>
        <taxon>Spermatophyta</taxon>
        <taxon>Magnoliopsida</taxon>
        <taxon>eudicotyledons</taxon>
        <taxon>Gunneridae</taxon>
        <taxon>Pentapetalae</taxon>
        <taxon>asterids</taxon>
        <taxon>campanulids</taxon>
        <taxon>Asterales</taxon>
        <taxon>Asteraceae</taxon>
        <taxon>Asteroideae</taxon>
        <taxon>Anthemideae</taxon>
        <taxon>Anthemidinae</taxon>
        <taxon>Tanacetum</taxon>
    </lineage>
</organism>
<accession>A0A6L2JUT5</accession>
<evidence type="ECO:0000313" key="2">
    <source>
        <dbReference type="EMBL" id="GEU40470.1"/>
    </source>
</evidence>
<protein>
    <submittedName>
        <fullName evidence="2">Uncharacterized protein</fullName>
    </submittedName>
</protein>
<sequence>MLNDKESSAAGTDNHPLMLEESDYESWKVRIERYIRGKPLGEGEAQTQVTRDKFDKEFTEVENKRELADIQAANILSQGLLRHIFNILNQTKTGKDIWDNVELLMKVHQRNTKFVNNLPPYWVKYVTNVKNNKGISKVSYVDLYTYLNRYEPHTKKKPSKTLHDLHCLCLPSSSQVPVATVPRAVDLADSHVSMSIDQDASSISIPSTQDQEHSIIISQGFEESPKRPHYHDDPLHESLHDDLTS</sequence>